<dbReference type="EMBL" id="PQFF01000334">
    <property type="protein sequence ID" value="RHZ58791.1"/>
    <property type="molecule type" value="Genomic_DNA"/>
</dbReference>
<name>A0A397H6S8_9GLOM</name>
<dbReference type="Gene3D" id="1.10.510.10">
    <property type="entry name" value="Transferase(Phosphotransferase) domain 1"/>
    <property type="match status" value="2"/>
</dbReference>
<comment type="caution">
    <text evidence="2">The sequence shown here is derived from an EMBL/GenBank/DDBJ whole genome shotgun (WGS) entry which is preliminary data.</text>
</comment>
<dbReference type="Pfam" id="PF07714">
    <property type="entry name" value="PK_Tyr_Ser-Thr"/>
    <property type="match status" value="1"/>
</dbReference>
<dbReference type="AlphaFoldDB" id="A0A397H6S8"/>
<dbReference type="InterPro" id="IPR001245">
    <property type="entry name" value="Ser-Thr/Tyr_kinase_cat_dom"/>
</dbReference>
<dbReference type="Proteomes" id="UP000266861">
    <property type="component" value="Unassembled WGS sequence"/>
</dbReference>
<dbReference type="PANTHER" id="PTHR44329:SF6">
    <property type="entry name" value="RECEPTOR-INTERACTING SERINE_THREONINE-PROTEIN KINASE 1"/>
    <property type="match status" value="1"/>
</dbReference>
<evidence type="ECO:0000313" key="2">
    <source>
        <dbReference type="EMBL" id="RHZ58791.1"/>
    </source>
</evidence>
<accession>A0A397H6S8</accession>
<dbReference type="PANTHER" id="PTHR44329">
    <property type="entry name" value="SERINE/THREONINE-PROTEIN KINASE TNNI3K-RELATED"/>
    <property type="match status" value="1"/>
</dbReference>
<feature type="domain" description="Protein kinase" evidence="1">
    <location>
        <begin position="1"/>
        <end position="159"/>
    </location>
</feature>
<dbReference type="InterPro" id="IPR011009">
    <property type="entry name" value="Kinase-like_dom_sf"/>
</dbReference>
<dbReference type="PROSITE" id="PS50011">
    <property type="entry name" value="PROTEIN_KINASE_DOM"/>
    <property type="match status" value="1"/>
</dbReference>
<gene>
    <name evidence="2" type="ORF">Glove_368g42</name>
</gene>
<proteinExistence type="predicted"/>
<dbReference type="GO" id="GO:0005524">
    <property type="term" value="F:ATP binding"/>
    <property type="evidence" value="ECO:0007669"/>
    <property type="project" value="InterPro"/>
</dbReference>
<dbReference type="InterPro" id="IPR051681">
    <property type="entry name" value="Ser/Thr_Kinases-Pseudokinases"/>
</dbReference>
<keyword evidence="3" id="KW-1185">Reference proteome</keyword>
<protein>
    <recommendedName>
        <fullName evidence="1">Protein kinase domain-containing protein</fullName>
    </recommendedName>
</protein>
<evidence type="ECO:0000313" key="3">
    <source>
        <dbReference type="Proteomes" id="UP000266861"/>
    </source>
</evidence>
<dbReference type="SUPFAM" id="SSF56112">
    <property type="entry name" value="Protein kinase-like (PK-like)"/>
    <property type="match status" value="1"/>
</dbReference>
<sequence>MEQPEDPKTKNYAFILDYAPNGDLHHFLCKNFKKVTWKKRIDLFRDIINGIKLLHDNKIIHCDLHSGNILIITNDFEVIQDWSTSNCKPKKFKEEPQILGMILWELTMGHKPFHGQEHGPNLIYDILDGKRPEITKDTPECWENLMKNAGILILLNDNI</sequence>
<evidence type="ECO:0000259" key="1">
    <source>
        <dbReference type="PROSITE" id="PS50011"/>
    </source>
</evidence>
<dbReference type="GO" id="GO:0004674">
    <property type="term" value="F:protein serine/threonine kinase activity"/>
    <property type="evidence" value="ECO:0007669"/>
    <property type="project" value="TreeGrafter"/>
</dbReference>
<dbReference type="InterPro" id="IPR000719">
    <property type="entry name" value="Prot_kinase_dom"/>
</dbReference>
<dbReference type="OrthoDB" id="6718656at2759"/>
<reference evidence="2 3" key="1">
    <citation type="submission" date="2018-08" db="EMBL/GenBank/DDBJ databases">
        <title>Genome and evolution of the arbuscular mycorrhizal fungus Diversispora epigaea (formerly Glomus versiforme) and its bacterial endosymbionts.</title>
        <authorList>
            <person name="Sun X."/>
            <person name="Fei Z."/>
            <person name="Harrison M."/>
        </authorList>
    </citation>
    <scope>NUCLEOTIDE SEQUENCE [LARGE SCALE GENOMIC DNA]</scope>
    <source>
        <strain evidence="2 3">IT104</strain>
    </source>
</reference>
<organism evidence="2 3">
    <name type="scientific">Diversispora epigaea</name>
    <dbReference type="NCBI Taxonomy" id="1348612"/>
    <lineage>
        <taxon>Eukaryota</taxon>
        <taxon>Fungi</taxon>
        <taxon>Fungi incertae sedis</taxon>
        <taxon>Mucoromycota</taxon>
        <taxon>Glomeromycotina</taxon>
        <taxon>Glomeromycetes</taxon>
        <taxon>Diversisporales</taxon>
        <taxon>Diversisporaceae</taxon>
        <taxon>Diversispora</taxon>
    </lineage>
</organism>
<dbReference type="STRING" id="1348612.A0A397H6S8"/>